<dbReference type="RefSeq" id="WP_237445279.1">
    <property type="nucleotide sequence ID" value="NZ_CAKLPX010000003.1"/>
</dbReference>
<keyword evidence="4" id="KW-1185">Reference proteome</keyword>
<comment type="caution">
    <text evidence="3">The sequence shown here is derived from an EMBL/GenBank/DDBJ whole genome shotgun (WGS) entry which is preliminary data.</text>
</comment>
<evidence type="ECO:0000256" key="2">
    <source>
        <dbReference type="ARBA" id="ARBA00023002"/>
    </source>
</evidence>
<dbReference type="NCBIfam" id="NF005893">
    <property type="entry name" value="PRK07856.1"/>
    <property type="match status" value="1"/>
</dbReference>
<dbReference type="EMBL" id="CAKLPX010000003">
    <property type="protein sequence ID" value="CAH0992598.1"/>
    <property type="molecule type" value="Genomic_DNA"/>
</dbReference>
<name>A0ABN8EJH7_9GAMM</name>
<comment type="similarity">
    <text evidence="1">Belongs to the short-chain dehydrogenases/reductases (SDR) family.</text>
</comment>
<dbReference type="PANTHER" id="PTHR43639:SF1">
    <property type="entry name" value="SHORT-CHAIN DEHYDROGENASE_REDUCTASE FAMILY PROTEIN"/>
    <property type="match status" value="1"/>
</dbReference>
<dbReference type="CDD" id="cd05233">
    <property type="entry name" value="SDR_c"/>
    <property type="match status" value="1"/>
</dbReference>
<dbReference type="PRINTS" id="PR00081">
    <property type="entry name" value="GDHRDH"/>
</dbReference>
<dbReference type="PROSITE" id="PS00061">
    <property type="entry name" value="ADH_SHORT"/>
    <property type="match status" value="1"/>
</dbReference>
<dbReference type="Gene3D" id="3.40.50.720">
    <property type="entry name" value="NAD(P)-binding Rossmann-like Domain"/>
    <property type="match status" value="1"/>
</dbReference>
<dbReference type="Proteomes" id="UP000838100">
    <property type="component" value="Unassembled WGS sequence"/>
</dbReference>
<evidence type="ECO:0000256" key="1">
    <source>
        <dbReference type="ARBA" id="ARBA00006484"/>
    </source>
</evidence>
<dbReference type="InterPro" id="IPR002347">
    <property type="entry name" value="SDR_fam"/>
</dbReference>
<evidence type="ECO:0000313" key="4">
    <source>
        <dbReference type="Proteomes" id="UP000838100"/>
    </source>
</evidence>
<dbReference type="PRINTS" id="PR00080">
    <property type="entry name" value="SDRFAMILY"/>
</dbReference>
<evidence type="ECO:0000313" key="3">
    <source>
        <dbReference type="EMBL" id="CAH0992598.1"/>
    </source>
</evidence>
<protein>
    <submittedName>
        <fullName evidence="3">3-alpha-hydroxycholanate dehydrogenase (NADP(+))</fullName>
        <ecNumber evidence="3">1.1.1.392</ecNumber>
    </submittedName>
</protein>
<keyword evidence="2 3" id="KW-0560">Oxidoreductase</keyword>
<organism evidence="3 4">
    <name type="scientific">Sinobacterium norvegicum</name>
    <dbReference type="NCBI Taxonomy" id="1641715"/>
    <lineage>
        <taxon>Bacteria</taxon>
        <taxon>Pseudomonadati</taxon>
        <taxon>Pseudomonadota</taxon>
        <taxon>Gammaproteobacteria</taxon>
        <taxon>Cellvibrionales</taxon>
        <taxon>Spongiibacteraceae</taxon>
        <taxon>Sinobacterium</taxon>
    </lineage>
</organism>
<dbReference type="SUPFAM" id="SSF51735">
    <property type="entry name" value="NAD(P)-binding Rossmann-fold domains"/>
    <property type="match status" value="1"/>
</dbReference>
<dbReference type="InterPro" id="IPR036291">
    <property type="entry name" value="NAD(P)-bd_dom_sf"/>
</dbReference>
<dbReference type="GO" id="GO:0016491">
    <property type="term" value="F:oxidoreductase activity"/>
    <property type="evidence" value="ECO:0007669"/>
    <property type="project" value="UniProtKB-KW"/>
</dbReference>
<accession>A0ABN8EJH7</accession>
<dbReference type="EC" id="1.1.1.392" evidence="3"/>
<proteinExistence type="inferred from homology"/>
<sequence>MNNPLNMAGKVVIVTGGTKGVGRGITTRFLEAGAEVVICGRSEPDSLPSANGKTAVFQPVDVRDVEQIQAFVDFTVAKFGRLDVLINNAGGAPNADAATVSPRFSESIVRLNLLAPLNFCQIANAVMQQQPEGGSIVNICSVSAVRPSPGTAAYGAAKAGLLNLTTSLAVEWAPKVRLNAIVAGLIKTELAHMHYGDDAGIAAVSATVPLGRMANPEDIGDTCLYFASDLSSYVTGSSVTVHGGGEKPAFLDAGNSGN</sequence>
<dbReference type="NCBIfam" id="NF005559">
    <property type="entry name" value="PRK07231.1"/>
    <property type="match status" value="1"/>
</dbReference>
<dbReference type="InterPro" id="IPR020904">
    <property type="entry name" value="Sc_DH/Rdtase_CS"/>
</dbReference>
<gene>
    <name evidence="3" type="primary">baiA_2</name>
    <name evidence="3" type="ORF">SIN8267_02731</name>
</gene>
<reference evidence="3" key="1">
    <citation type="submission" date="2021-12" db="EMBL/GenBank/DDBJ databases">
        <authorList>
            <person name="Rodrigo-Torres L."/>
            <person name="Arahal R. D."/>
            <person name="Lucena T."/>
        </authorList>
    </citation>
    <scope>NUCLEOTIDE SEQUENCE</scope>
    <source>
        <strain evidence="3">CECT 8267</strain>
    </source>
</reference>
<dbReference type="Pfam" id="PF13561">
    <property type="entry name" value="adh_short_C2"/>
    <property type="match status" value="1"/>
</dbReference>
<dbReference type="PANTHER" id="PTHR43639">
    <property type="entry name" value="OXIDOREDUCTASE, SHORT-CHAIN DEHYDROGENASE/REDUCTASE FAMILY (AFU_ORTHOLOGUE AFUA_5G02870)"/>
    <property type="match status" value="1"/>
</dbReference>